<keyword evidence="4 6" id="KW-1133">Transmembrane helix</keyword>
<dbReference type="GO" id="GO:0007606">
    <property type="term" value="P:sensory perception of chemical stimulus"/>
    <property type="evidence" value="ECO:0007669"/>
    <property type="project" value="UniProtKB-UniRule"/>
</dbReference>
<evidence type="ECO:0000256" key="5">
    <source>
        <dbReference type="ARBA" id="ARBA00023136"/>
    </source>
</evidence>
<evidence type="ECO:0000256" key="4">
    <source>
        <dbReference type="ARBA" id="ARBA00022989"/>
    </source>
</evidence>
<name>A0A6V7X3G3_MELEN</name>
<accession>A0A6V7X3G3</accession>
<evidence type="ECO:0000256" key="3">
    <source>
        <dbReference type="ARBA" id="ARBA00022692"/>
    </source>
</evidence>
<evidence type="ECO:0000313" key="8">
    <source>
        <dbReference type="Proteomes" id="UP000580250"/>
    </source>
</evidence>
<evidence type="ECO:0000256" key="1">
    <source>
        <dbReference type="ARBA" id="ARBA00004141"/>
    </source>
</evidence>
<dbReference type="InterPro" id="IPR000609">
    <property type="entry name" value="7TM_GPCR_serpentine_rcpt_Srg"/>
</dbReference>
<comment type="subcellular location">
    <subcellularLocation>
        <location evidence="1">Membrane</location>
        <topology evidence="1">Multi-pass membrane protein</topology>
    </subcellularLocation>
</comment>
<evidence type="ECO:0000313" key="7">
    <source>
        <dbReference type="EMBL" id="CAD2193891.1"/>
    </source>
</evidence>
<feature type="transmembrane region" description="Helical" evidence="6">
    <location>
        <begin position="95"/>
        <end position="116"/>
    </location>
</feature>
<dbReference type="SUPFAM" id="SSF81321">
    <property type="entry name" value="Family A G protein-coupled receptor-like"/>
    <property type="match status" value="1"/>
</dbReference>
<comment type="caution">
    <text evidence="6">Lacks conserved residue(s) required for the propagation of feature annotation.</text>
</comment>
<dbReference type="Pfam" id="PF02118">
    <property type="entry name" value="Srg"/>
    <property type="match status" value="1"/>
</dbReference>
<dbReference type="PANTHER" id="PTHR31627:SF43">
    <property type="entry name" value="SERPENTINE RECEPTOR CLASS GAMMA-15"/>
    <property type="match status" value="1"/>
</dbReference>
<dbReference type="AlphaFoldDB" id="A0A6V7X3G3"/>
<dbReference type="PANTHER" id="PTHR31627">
    <property type="entry name" value="SERPENTINE RECEPTOR CLASS GAMMA-RELATED"/>
    <property type="match status" value="1"/>
</dbReference>
<feature type="transmembrane region" description="Helical" evidence="6">
    <location>
        <begin position="136"/>
        <end position="158"/>
    </location>
</feature>
<evidence type="ECO:0000256" key="6">
    <source>
        <dbReference type="RuleBase" id="RU280813"/>
    </source>
</evidence>
<keyword evidence="5 6" id="KW-0472">Membrane</keyword>
<comment type="similarity">
    <text evidence="2 6">Belongs to the nematode receptor-like protein srg family.</text>
</comment>
<gene>
    <name evidence="7" type="ORF">MENT_LOCUS46869</name>
</gene>
<keyword evidence="3 6" id="KW-0812">Transmembrane</keyword>
<dbReference type="GO" id="GO:0016020">
    <property type="term" value="C:membrane"/>
    <property type="evidence" value="ECO:0007669"/>
    <property type="project" value="UniProtKB-SubCell"/>
</dbReference>
<sequence>MRRGPRSRFEDYRATISMMLTRLTAIMFTIKHDTIWKTLLPLAIIVIFGLPLLDSYILFLDTYVIIPLPSEQNMTLFIIPPKGRDKPGPYMYISFYYSIIFLVACAILNFTILFIYKSIKKSNKTNNQKRIERNLLIYALGTLFGHAIIAIVTIFLYVCPKSHSMPALFSLLPVVTDIGTSGLSSWLLLFVSEDFRTKFLKDWTPKYFYRNSSNNSINIIPISNHHHLKVHPVNNFVNSLN</sequence>
<feature type="transmembrane region" description="Helical" evidence="6">
    <location>
        <begin position="42"/>
        <end position="66"/>
    </location>
</feature>
<dbReference type="GO" id="GO:0004888">
    <property type="term" value="F:transmembrane signaling receptor activity"/>
    <property type="evidence" value="ECO:0007669"/>
    <property type="project" value="InterPro"/>
</dbReference>
<evidence type="ECO:0000256" key="2">
    <source>
        <dbReference type="ARBA" id="ARBA00005692"/>
    </source>
</evidence>
<dbReference type="EMBL" id="CAJEWN010001065">
    <property type="protein sequence ID" value="CAD2193891.1"/>
    <property type="molecule type" value="Genomic_DNA"/>
</dbReference>
<comment type="caution">
    <text evidence="7">The sequence shown here is derived from an EMBL/GenBank/DDBJ whole genome shotgun (WGS) entry which is preliminary data.</text>
</comment>
<dbReference type="InterPro" id="IPR051119">
    <property type="entry name" value="Nematode_SR-like"/>
</dbReference>
<organism evidence="7 8">
    <name type="scientific">Meloidogyne enterolobii</name>
    <name type="common">Root-knot nematode worm</name>
    <name type="synonym">Meloidogyne mayaguensis</name>
    <dbReference type="NCBI Taxonomy" id="390850"/>
    <lineage>
        <taxon>Eukaryota</taxon>
        <taxon>Metazoa</taxon>
        <taxon>Ecdysozoa</taxon>
        <taxon>Nematoda</taxon>
        <taxon>Chromadorea</taxon>
        <taxon>Rhabditida</taxon>
        <taxon>Tylenchina</taxon>
        <taxon>Tylenchomorpha</taxon>
        <taxon>Tylenchoidea</taxon>
        <taxon>Meloidogynidae</taxon>
        <taxon>Meloidogyninae</taxon>
        <taxon>Meloidogyne</taxon>
    </lineage>
</organism>
<proteinExistence type="inferred from homology"/>
<dbReference type="Proteomes" id="UP000580250">
    <property type="component" value="Unassembled WGS sequence"/>
</dbReference>
<feature type="transmembrane region" description="Helical" evidence="6">
    <location>
        <begin position="170"/>
        <end position="191"/>
    </location>
</feature>
<reference evidence="7 8" key="1">
    <citation type="submission" date="2020-08" db="EMBL/GenBank/DDBJ databases">
        <authorList>
            <person name="Koutsovoulos G."/>
            <person name="Danchin GJ E."/>
        </authorList>
    </citation>
    <scope>NUCLEOTIDE SEQUENCE [LARGE SCALE GENOMIC DNA]</scope>
</reference>
<protein>
    <recommendedName>
        <fullName evidence="6">Serpentine receptor class gamma</fullName>
    </recommendedName>
</protein>
<dbReference type="Gene3D" id="1.20.1070.10">
    <property type="entry name" value="Rhodopsin 7-helix transmembrane proteins"/>
    <property type="match status" value="1"/>
</dbReference>